<evidence type="ECO:0000256" key="2">
    <source>
        <dbReference type="ARBA" id="ARBA00022525"/>
    </source>
</evidence>
<dbReference type="InterPro" id="IPR012334">
    <property type="entry name" value="Pectin_lyas_fold"/>
</dbReference>
<feature type="signal peptide" evidence="5">
    <location>
        <begin position="1"/>
        <end position="26"/>
    </location>
</feature>
<comment type="caution">
    <text evidence="6">The sequence shown here is derived from an EMBL/GenBank/DDBJ whole genome shotgun (WGS) entry which is preliminary data.</text>
</comment>
<comment type="subcellular location">
    <subcellularLocation>
        <location evidence="1">Secreted</location>
    </subcellularLocation>
</comment>
<evidence type="ECO:0000313" key="6">
    <source>
        <dbReference type="EMBL" id="GMI80468.1"/>
    </source>
</evidence>
<evidence type="ECO:0008006" key="8">
    <source>
        <dbReference type="Google" id="ProtNLM"/>
    </source>
</evidence>
<dbReference type="GO" id="GO:0005576">
    <property type="term" value="C:extracellular region"/>
    <property type="evidence" value="ECO:0007669"/>
    <property type="project" value="UniProtKB-SubCell"/>
</dbReference>
<evidence type="ECO:0000256" key="3">
    <source>
        <dbReference type="ARBA" id="ARBA00023316"/>
    </source>
</evidence>
<dbReference type="InterPro" id="IPR011050">
    <property type="entry name" value="Pectin_lyase_fold/virulence"/>
</dbReference>
<keyword evidence="4" id="KW-0175">Coiled coil</keyword>
<dbReference type="OrthoDB" id="1909044at2759"/>
<organism evidence="6 7">
    <name type="scientific">Hibiscus trionum</name>
    <name type="common">Flower of an hour</name>
    <dbReference type="NCBI Taxonomy" id="183268"/>
    <lineage>
        <taxon>Eukaryota</taxon>
        <taxon>Viridiplantae</taxon>
        <taxon>Streptophyta</taxon>
        <taxon>Embryophyta</taxon>
        <taxon>Tracheophyta</taxon>
        <taxon>Spermatophyta</taxon>
        <taxon>Magnoliopsida</taxon>
        <taxon>eudicotyledons</taxon>
        <taxon>Gunneridae</taxon>
        <taxon>Pentapetalae</taxon>
        <taxon>rosids</taxon>
        <taxon>malvids</taxon>
        <taxon>Malvales</taxon>
        <taxon>Malvaceae</taxon>
        <taxon>Malvoideae</taxon>
        <taxon>Hibiscus</taxon>
    </lineage>
</organism>
<evidence type="ECO:0000256" key="1">
    <source>
        <dbReference type="ARBA" id="ARBA00004613"/>
    </source>
</evidence>
<evidence type="ECO:0000256" key="5">
    <source>
        <dbReference type="SAM" id="SignalP"/>
    </source>
</evidence>
<evidence type="ECO:0000313" key="7">
    <source>
        <dbReference type="Proteomes" id="UP001165190"/>
    </source>
</evidence>
<accession>A0A9W7HPH0</accession>
<name>A0A9W7HPH0_HIBTR</name>
<sequence length="279" mass="31302">MKLSGCNLPGIMVVVFVMLSINSTSAVTKFNVLNFRAKPNGRTDSTDGFLKAWNAACGSADSSFIYVPKGRYLVGSLEFKGKCRSPEIIIRIDGTIVAPLDYAVLGKSRNWFSFEGVTGVSIIGAGAFGIRWPNSEKSTKRTPHILAVFRAKNVLTLPSQYVLKRWTRNAKIGDVQDEHASELPNNSHESLTDRFLGNNINSLLSPFVVSMIETYVIPYHLVKQDEKEKKIRQLSTELESVNRRCEVYRANLLAVLRDMEEQKLMLSVKVQNARLNMRE</sequence>
<proteinExistence type="predicted"/>
<feature type="coiled-coil region" evidence="4">
    <location>
        <begin position="224"/>
        <end position="276"/>
    </location>
</feature>
<feature type="chain" id="PRO_5040945130" description="Polygalacturonase" evidence="5">
    <location>
        <begin position="27"/>
        <end position="279"/>
    </location>
</feature>
<dbReference type="EMBL" id="BSYR01000017">
    <property type="protein sequence ID" value="GMI80468.1"/>
    <property type="molecule type" value="Genomic_DNA"/>
</dbReference>
<keyword evidence="7" id="KW-1185">Reference proteome</keyword>
<keyword evidence="2" id="KW-0964">Secreted</keyword>
<dbReference type="GO" id="GO:0071555">
    <property type="term" value="P:cell wall organization"/>
    <property type="evidence" value="ECO:0007669"/>
    <property type="project" value="UniProtKB-KW"/>
</dbReference>
<evidence type="ECO:0000256" key="4">
    <source>
        <dbReference type="SAM" id="Coils"/>
    </source>
</evidence>
<gene>
    <name evidence="6" type="ORF">HRI_001716100</name>
</gene>
<dbReference type="Proteomes" id="UP001165190">
    <property type="component" value="Unassembled WGS sequence"/>
</dbReference>
<reference evidence="6" key="1">
    <citation type="submission" date="2023-05" db="EMBL/GenBank/DDBJ databases">
        <title>Genome and transcriptome analyses reveal genes involved in the formation of fine ridges on petal epidermal cells in Hibiscus trionum.</title>
        <authorList>
            <person name="Koshimizu S."/>
            <person name="Masuda S."/>
            <person name="Ishii T."/>
            <person name="Shirasu K."/>
            <person name="Hoshino A."/>
            <person name="Arita M."/>
        </authorList>
    </citation>
    <scope>NUCLEOTIDE SEQUENCE</scope>
    <source>
        <strain evidence="6">Hamamatsu line</strain>
    </source>
</reference>
<dbReference type="Gene3D" id="2.160.20.10">
    <property type="entry name" value="Single-stranded right-handed beta-helix, Pectin lyase-like"/>
    <property type="match status" value="1"/>
</dbReference>
<dbReference type="SUPFAM" id="SSF51126">
    <property type="entry name" value="Pectin lyase-like"/>
    <property type="match status" value="1"/>
</dbReference>
<keyword evidence="3" id="KW-0961">Cell wall biogenesis/degradation</keyword>
<protein>
    <recommendedName>
        <fullName evidence="8">Polygalacturonase</fullName>
    </recommendedName>
</protein>
<dbReference type="AlphaFoldDB" id="A0A9W7HPH0"/>
<keyword evidence="5" id="KW-0732">Signal</keyword>
<dbReference type="PANTHER" id="PTHR31375">
    <property type="match status" value="1"/>
</dbReference>